<feature type="domain" description="CstA N-terminal" evidence="7">
    <location>
        <begin position="3"/>
        <end position="346"/>
    </location>
</feature>
<dbReference type="GeneID" id="1465717"/>
<evidence type="ECO:0000256" key="4">
    <source>
        <dbReference type="ARBA" id="ARBA00022989"/>
    </source>
</evidence>
<sequence>MSSTIIALIAIIVFFAAFKWYASAIERTLGVDPNRPTPAHRKRDGIDYVPSNPVVLFGHHFATVAGLGPIAGPAIAAVFGFLPAFLWILLGTVFIGAVQDMTSLFVSVRHGGVSIMSIAGRYLGETLRKFFLGVMLILLIVINAVFGVLIAVLWIGTTPETATATWVFTLGSVITGILLYRLGVNLVVSTIVGLAFIVLGVWLGYMYPIKLGIVEWIVILMIYAYIASILPVWLLLQPRDYLNTFLLIAGVGGGVIGALIGNFPLQAPLVNTQEAFKFGLDIANRPVWPYVSVLIACGAASGFHSLVSSGTTAKQLPNEKYIRHIGYGAMLGEGFLGITALMAVTTALAWEEYSPGLGSVVTGWGRFLNVILPFIDVKVLITFAALVATAFGFTTMDSSMRLTRYALHELLGIKNIYVAGFIGFLLSLTIALAGTATPLWTLFGSVNQVLVALALTTIAVVLAHFGRRLWFLIPGIAYMYATTLTALLHTITVWLYTLPEGPQKNPLISAIYTEYSRIYGSETGKALADALHLPAFALILTLAVITVILALLILFTSIRWFTAAKRPREPQYVDGEGVRGETAGTPTTTRFSLPRGPFSDFIRFASELRLSVRGLFRK</sequence>
<keyword evidence="3 6" id="KW-0812">Transmembrane</keyword>
<name>A0A832SXE5_9CREN</name>
<protein>
    <submittedName>
        <fullName evidence="8">Carbon starvation protein A</fullName>
    </submittedName>
</protein>
<keyword evidence="4 6" id="KW-1133">Transmembrane helix</keyword>
<dbReference type="AlphaFoldDB" id="A0A832SXE5"/>
<evidence type="ECO:0000256" key="3">
    <source>
        <dbReference type="ARBA" id="ARBA00022692"/>
    </source>
</evidence>
<feature type="transmembrane region" description="Helical" evidence="6">
    <location>
        <begin position="161"/>
        <end position="180"/>
    </location>
</feature>
<dbReference type="RefSeq" id="WP_011007949.1">
    <property type="nucleotide sequence ID" value="NZ_DUJP01000003.1"/>
</dbReference>
<dbReference type="PANTHER" id="PTHR30252">
    <property type="entry name" value="INNER MEMBRANE PEPTIDE TRANSPORTER"/>
    <property type="match status" value="1"/>
</dbReference>
<evidence type="ECO:0000313" key="8">
    <source>
        <dbReference type="EMBL" id="HII45932.1"/>
    </source>
</evidence>
<feature type="transmembrane region" description="Helical" evidence="6">
    <location>
        <begin position="416"/>
        <end position="440"/>
    </location>
</feature>
<dbReference type="InterPro" id="IPR051605">
    <property type="entry name" value="CstA"/>
</dbReference>
<evidence type="ECO:0000313" key="9">
    <source>
        <dbReference type="Proteomes" id="UP000651120"/>
    </source>
</evidence>
<evidence type="ECO:0000256" key="1">
    <source>
        <dbReference type="ARBA" id="ARBA00004651"/>
    </source>
</evidence>
<comment type="caution">
    <text evidence="8">The sequence shown here is derived from an EMBL/GenBank/DDBJ whole genome shotgun (WGS) entry which is preliminary data.</text>
</comment>
<keyword evidence="5 6" id="KW-0472">Membrane</keyword>
<feature type="transmembrane region" description="Helical" evidence="6">
    <location>
        <begin position="187"/>
        <end position="207"/>
    </location>
</feature>
<dbReference type="Pfam" id="PF02554">
    <property type="entry name" value="CstA"/>
    <property type="match status" value="2"/>
</dbReference>
<dbReference type="OMA" id="VMAFWYH"/>
<dbReference type="GO" id="GO:0005886">
    <property type="term" value="C:plasma membrane"/>
    <property type="evidence" value="ECO:0007669"/>
    <property type="project" value="UniProtKB-SubCell"/>
</dbReference>
<feature type="transmembrane region" description="Helical" evidence="6">
    <location>
        <begin position="245"/>
        <end position="267"/>
    </location>
</feature>
<feature type="transmembrane region" description="Helical" evidence="6">
    <location>
        <begin position="477"/>
        <end position="497"/>
    </location>
</feature>
<feature type="transmembrane region" description="Helical" evidence="6">
    <location>
        <begin position="327"/>
        <end position="350"/>
    </location>
</feature>
<dbReference type="Proteomes" id="UP000651120">
    <property type="component" value="Unassembled WGS sequence"/>
</dbReference>
<proteinExistence type="predicted"/>
<comment type="subcellular location">
    <subcellularLocation>
        <location evidence="1">Cell membrane</location>
        <topology evidence="1">Multi-pass membrane protein</topology>
    </subcellularLocation>
</comment>
<feature type="transmembrane region" description="Helical" evidence="6">
    <location>
        <begin position="130"/>
        <end position="155"/>
    </location>
</feature>
<feature type="domain" description="CstA N-terminal" evidence="7">
    <location>
        <begin position="356"/>
        <end position="486"/>
    </location>
</feature>
<evidence type="ECO:0000256" key="2">
    <source>
        <dbReference type="ARBA" id="ARBA00022475"/>
    </source>
</evidence>
<reference evidence="8" key="1">
    <citation type="journal article" date="2020" name="bioRxiv">
        <title>A rank-normalized archaeal taxonomy based on genome phylogeny resolves widespread incomplete and uneven classifications.</title>
        <authorList>
            <person name="Rinke C."/>
            <person name="Chuvochina M."/>
            <person name="Mussig A.J."/>
            <person name="Chaumeil P.-A."/>
            <person name="Waite D.W."/>
            <person name="Whitman W.B."/>
            <person name="Parks D.H."/>
            <person name="Hugenholtz P."/>
        </authorList>
    </citation>
    <scope>NUCLEOTIDE SEQUENCE</scope>
    <source>
        <strain evidence="8">UBA8839</strain>
    </source>
</reference>
<feature type="transmembrane region" description="Helical" evidence="6">
    <location>
        <begin position="74"/>
        <end position="98"/>
    </location>
</feature>
<accession>A0A832SXE5</accession>
<evidence type="ECO:0000256" key="6">
    <source>
        <dbReference type="SAM" id="Phobius"/>
    </source>
</evidence>
<dbReference type="PANTHER" id="PTHR30252:SF0">
    <property type="entry name" value="PEPTIDE TRANSPORTER CSTA"/>
    <property type="match status" value="1"/>
</dbReference>
<feature type="transmembrane region" description="Helical" evidence="6">
    <location>
        <begin position="370"/>
        <end position="395"/>
    </location>
</feature>
<feature type="transmembrane region" description="Helical" evidence="6">
    <location>
        <begin position="213"/>
        <end position="236"/>
    </location>
</feature>
<keyword evidence="2" id="KW-1003">Cell membrane</keyword>
<organism evidence="8 9">
    <name type="scientific">Pyrobaculum aerophilum</name>
    <dbReference type="NCBI Taxonomy" id="13773"/>
    <lineage>
        <taxon>Archaea</taxon>
        <taxon>Thermoproteota</taxon>
        <taxon>Thermoprotei</taxon>
        <taxon>Thermoproteales</taxon>
        <taxon>Thermoproteaceae</taxon>
        <taxon>Pyrobaculum</taxon>
    </lineage>
</organism>
<feature type="transmembrane region" description="Helical" evidence="6">
    <location>
        <begin position="287"/>
        <end position="307"/>
    </location>
</feature>
<feature type="transmembrane region" description="Helical" evidence="6">
    <location>
        <begin position="535"/>
        <end position="558"/>
    </location>
</feature>
<dbReference type="GO" id="GO:0009267">
    <property type="term" value="P:cellular response to starvation"/>
    <property type="evidence" value="ECO:0007669"/>
    <property type="project" value="InterPro"/>
</dbReference>
<feature type="transmembrane region" description="Helical" evidence="6">
    <location>
        <begin position="446"/>
        <end position="465"/>
    </location>
</feature>
<dbReference type="EMBL" id="DUJP01000003">
    <property type="protein sequence ID" value="HII45932.1"/>
    <property type="molecule type" value="Genomic_DNA"/>
</dbReference>
<dbReference type="InterPro" id="IPR003706">
    <property type="entry name" value="CstA_N"/>
</dbReference>
<evidence type="ECO:0000256" key="5">
    <source>
        <dbReference type="ARBA" id="ARBA00023136"/>
    </source>
</evidence>
<evidence type="ECO:0000259" key="7">
    <source>
        <dbReference type="Pfam" id="PF02554"/>
    </source>
</evidence>
<gene>
    <name evidence="8" type="ORF">HA333_00220</name>
</gene>